<gene>
    <name evidence="2" type="ORF">SAMN04489747_0262</name>
</gene>
<dbReference type="Proteomes" id="UP000198546">
    <property type="component" value="Chromosome i"/>
</dbReference>
<dbReference type="AlphaFoldDB" id="A0A1G6S9T4"/>
<accession>A0A1G6S9T4</accession>
<name>A0A1G6S9T4_9ACTN</name>
<organism evidence="2 3">
    <name type="scientific">Auraticoccus monumenti</name>
    <dbReference type="NCBI Taxonomy" id="675864"/>
    <lineage>
        <taxon>Bacteria</taxon>
        <taxon>Bacillati</taxon>
        <taxon>Actinomycetota</taxon>
        <taxon>Actinomycetes</taxon>
        <taxon>Propionibacteriales</taxon>
        <taxon>Propionibacteriaceae</taxon>
        <taxon>Auraticoccus</taxon>
    </lineage>
</organism>
<evidence type="ECO:0000256" key="1">
    <source>
        <dbReference type="SAM" id="MobiDB-lite"/>
    </source>
</evidence>
<evidence type="ECO:0000313" key="3">
    <source>
        <dbReference type="Proteomes" id="UP000198546"/>
    </source>
</evidence>
<dbReference type="STRING" id="675864.SAMN04489747_0262"/>
<keyword evidence="3" id="KW-1185">Reference proteome</keyword>
<proteinExistence type="predicted"/>
<feature type="compositionally biased region" description="Polar residues" evidence="1">
    <location>
        <begin position="23"/>
        <end position="34"/>
    </location>
</feature>
<reference evidence="2 3" key="1">
    <citation type="submission" date="2016-10" db="EMBL/GenBank/DDBJ databases">
        <authorList>
            <person name="de Groot N.N."/>
        </authorList>
    </citation>
    <scope>NUCLEOTIDE SEQUENCE [LARGE SCALE GENOMIC DNA]</scope>
    <source>
        <strain evidence="2 3">MON 2.2</strain>
    </source>
</reference>
<feature type="compositionally biased region" description="Polar residues" evidence="1">
    <location>
        <begin position="49"/>
        <end position="58"/>
    </location>
</feature>
<sequence length="58" mass="6182">MSSDQHHESEHIEHTEEHEESSGGQVSEGPNSFSDAGEVGGADAVEKSTWATSTQPDE</sequence>
<evidence type="ECO:0000313" key="2">
    <source>
        <dbReference type="EMBL" id="SDD13431.1"/>
    </source>
</evidence>
<dbReference type="RefSeq" id="WP_157676905.1">
    <property type="nucleotide sequence ID" value="NZ_LT629688.1"/>
</dbReference>
<dbReference type="EMBL" id="LT629688">
    <property type="protein sequence ID" value="SDD13431.1"/>
    <property type="molecule type" value="Genomic_DNA"/>
</dbReference>
<protein>
    <submittedName>
        <fullName evidence="2">Uncharacterized protein</fullName>
    </submittedName>
</protein>
<feature type="compositionally biased region" description="Basic and acidic residues" evidence="1">
    <location>
        <begin position="1"/>
        <end position="21"/>
    </location>
</feature>
<feature type="region of interest" description="Disordered" evidence="1">
    <location>
        <begin position="1"/>
        <end position="58"/>
    </location>
</feature>